<accession>A0A8S4QY71</accession>
<proteinExistence type="predicted"/>
<evidence type="ECO:0000313" key="2">
    <source>
        <dbReference type="Proteomes" id="UP000838756"/>
    </source>
</evidence>
<name>A0A8S4QY71_9NEOP</name>
<organism evidence="1 2">
    <name type="scientific">Pararge aegeria aegeria</name>
    <dbReference type="NCBI Taxonomy" id="348720"/>
    <lineage>
        <taxon>Eukaryota</taxon>
        <taxon>Metazoa</taxon>
        <taxon>Ecdysozoa</taxon>
        <taxon>Arthropoda</taxon>
        <taxon>Hexapoda</taxon>
        <taxon>Insecta</taxon>
        <taxon>Pterygota</taxon>
        <taxon>Neoptera</taxon>
        <taxon>Endopterygota</taxon>
        <taxon>Lepidoptera</taxon>
        <taxon>Glossata</taxon>
        <taxon>Ditrysia</taxon>
        <taxon>Papilionoidea</taxon>
        <taxon>Nymphalidae</taxon>
        <taxon>Satyrinae</taxon>
        <taxon>Satyrini</taxon>
        <taxon>Parargina</taxon>
        <taxon>Pararge</taxon>
    </lineage>
</organism>
<dbReference type="EMBL" id="CAKXAJ010019526">
    <property type="protein sequence ID" value="CAH2218406.1"/>
    <property type="molecule type" value="Genomic_DNA"/>
</dbReference>
<dbReference type="Proteomes" id="UP000838756">
    <property type="component" value="Unassembled WGS sequence"/>
</dbReference>
<evidence type="ECO:0000313" key="1">
    <source>
        <dbReference type="EMBL" id="CAH2218406.1"/>
    </source>
</evidence>
<dbReference type="AlphaFoldDB" id="A0A8S4QY71"/>
<gene>
    <name evidence="1" type="primary">jg17570</name>
    <name evidence="1" type="ORF">PAEG_LOCUS6240</name>
</gene>
<comment type="caution">
    <text evidence="1">The sequence shown here is derived from an EMBL/GenBank/DDBJ whole genome shotgun (WGS) entry which is preliminary data.</text>
</comment>
<sequence>MRVLLRVTLEVCSKWGPKRRTLVAAVGGRSLASVVLTMLSSESSWVAIADFCEDVISQKEAAERVLEEAPDAHPLRCRGGTKTAAICRSPSSLGRRRVAIGLVTGLYTSLSTV</sequence>
<reference evidence="1" key="1">
    <citation type="submission" date="2022-03" db="EMBL/GenBank/DDBJ databases">
        <authorList>
            <person name="Lindestad O."/>
        </authorList>
    </citation>
    <scope>NUCLEOTIDE SEQUENCE</scope>
</reference>
<protein>
    <submittedName>
        <fullName evidence="1">Jg17570 protein</fullName>
    </submittedName>
</protein>
<dbReference type="OrthoDB" id="7480128at2759"/>
<keyword evidence="2" id="KW-1185">Reference proteome</keyword>